<dbReference type="AlphaFoldDB" id="A0A8J4QKR4"/>
<keyword evidence="2" id="KW-0812">Transmembrane</keyword>
<feature type="region of interest" description="Disordered" evidence="1">
    <location>
        <begin position="95"/>
        <end position="138"/>
    </location>
</feature>
<protein>
    <recommendedName>
        <fullName evidence="5">Transmembrane protein</fullName>
    </recommendedName>
</protein>
<evidence type="ECO:0000313" key="3">
    <source>
        <dbReference type="EMBL" id="KAF3948564.1"/>
    </source>
</evidence>
<gene>
    <name evidence="3" type="ORF">CMV_025456</name>
</gene>
<comment type="caution">
    <text evidence="3">The sequence shown here is derived from an EMBL/GenBank/DDBJ whole genome shotgun (WGS) entry which is preliminary data.</text>
</comment>
<keyword evidence="4" id="KW-1185">Reference proteome</keyword>
<dbReference type="Proteomes" id="UP000737018">
    <property type="component" value="Unassembled WGS sequence"/>
</dbReference>
<feature type="transmembrane region" description="Helical" evidence="2">
    <location>
        <begin position="6"/>
        <end position="23"/>
    </location>
</feature>
<dbReference type="EMBL" id="JRKL02006717">
    <property type="protein sequence ID" value="KAF3948564.1"/>
    <property type="molecule type" value="Genomic_DNA"/>
</dbReference>
<evidence type="ECO:0000256" key="1">
    <source>
        <dbReference type="SAM" id="MobiDB-lite"/>
    </source>
</evidence>
<reference evidence="3" key="1">
    <citation type="submission" date="2020-03" db="EMBL/GenBank/DDBJ databases">
        <title>Castanea mollissima Vanexum genome sequencing.</title>
        <authorList>
            <person name="Staton M."/>
        </authorList>
    </citation>
    <scope>NUCLEOTIDE SEQUENCE</scope>
    <source>
        <tissue evidence="3">Leaf</tissue>
    </source>
</reference>
<feature type="compositionally biased region" description="Polar residues" evidence="1">
    <location>
        <begin position="122"/>
        <end position="138"/>
    </location>
</feature>
<organism evidence="3 4">
    <name type="scientific">Castanea mollissima</name>
    <name type="common">Chinese chestnut</name>
    <dbReference type="NCBI Taxonomy" id="60419"/>
    <lineage>
        <taxon>Eukaryota</taxon>
        <taxon>Viridiplantae</taxon>
        <taxon>Streptophyta</taxon>
        <taxon>Embryophyta</taxon>
        <taxon>Tracheophyta</taxon>
        <taxon>Spermatophyta</taxon>
        <taxon>Magnoliopsida</taxon>
        <taxon>eudicotyledons</taxon>
        <taxon>Gunneridae</taxon>
        <taxon>Pentapetalae</taxon>
        <taxon>rosids</taxon>
        <taxon>fabids</taxon>
        <taxon>Fagales</taxon>
        <taxon>Fagaceae</taxon>
        <taxon>Castanea</taxon>
    </lineage>
</organism>
<evidence type="ECO:0000256" key="2">
    <source>
        <dbReference type="SAM" id="Phobius"/>
    </source>
</evidence>
<accession>A0A8J4QKR4</accession>
<proteinExistence type="predicted"/>
<sequence>MKVLNVILIIIVVPVLFLTIIPAHEARIISHGKNQNQNMMNNYKDKLIGAIQQDQAPPYVPNPSSMMRQKALFVTNHTIDVSFSLRRLLGMGLVTPSGPNPPTHIPPKTSHSTAPPFLGSMEKSTPSSSMPKGSTSIP</sequence>
<keyword evidence="2" id="KW-1133">Transmembrane helix</keyword>
<evidence type="ECO:0008006" key="5">
    <source>
        <dbReference type="Google" id="ProtNLM"/>
    </source>
</evidence>
<keyword evidence="2" id="KW-0472">Membrane</keyword>
<name>A0A8J4QKR4_9ROSI</name>
<evidence type="ECO:0000313" key="4">
    <source>
        <dbReference type="Proteomes" id="UP000737018"/>
    </source>
</evidence>